<feature type="transmembrane region" description="Helical" evidence="7">
    <location>
        <begin position="64"/>
        <end position="85"/>
    </location>
</feature>
<evidence type="ECO:0000256" key="7">
    <source>
        <dbReference type="SAM" id="Phobius"/>
    </source>
</evidence>
<proteinExistence type="predicted"/>
<keyword evidence="9" id="KW-0966">Cell projection</keyword>
<keyword evidence="2" id="KW-1003">Cell membrane</keyword>
<dbReference type="RefSeq" id="WP_052585003.1">
    <property type="nucleotide sequence ID" value="NZ_JXTH01000008.1"/>
</dbReference>
<evidence type="ECO:0000256" key="4">
    <source>
        <dbReference type="ARBA" id="ARBA00022989"/>
    </source>
</evidence>
<keyword evidence="5 7" id="KW-0472">Membrane</keyword>
<evidence type="ECO:0000256" key="3">
    <source>
        <dbReference type="ARBA" id="ARBA00022692"/>
    </source>
</evidence>
<evidence type="ECO:0000256" key="5">
    <source>
        <dbReference type="ARBA" id="ARBA00023136"/>
    </source>
</evidence>
<evidence type="ECO:0000313" key="10">
    <source>
        <dbReference type="Proteomes" id="UP000032102"/>
    </source>
</evidence>
<dbReference type="Pfam" id="PF04347">
    <property type="entry name" value="FliO"/>
    <property type="match status" value="1"/>
</dbReference>
<dbReference type="GO" id="GO:0016020">
    <property type="term" value="C:membrane"/>
    <property type="evidence" value="ECO:0007669"/>
    <property type="project" value="InterPro"/>
</dbReference>
<keyword evidence="3 7" id="KW-0812">Transmembrane</keyword>
<feature type="chain" id="PRO_5002220751" evidence="8">
    <location>
        <begin position="24"/>
        <end position="208"/>
    </location>
</feature>
<keyword evidence="9" id="KW-0969">Cilium</keyword>
<keyword evidence="10" id="KW-1185">Reference proteome</keyword>
<evidence type="ECO:0000256" key="1">
    <source>
        <dbReference type="ARBA" id="ARBA00004236"/>
    </source>
</evidence>
<reference evidence="9 10" key="1">
    <citation type="submission" date="2015-01" db="EMBL/GenBank/DDBJ databases">
        <title>Draft genome of Anoxybacillus thermarum strain AF/04.</title>
        <authorList>
            <person name="Poli A."/>
            <person name="Nicolaus B."/>
            <person name="Chan K.-G."/>
            <person name="Kahar U.M."/>
            <person name="Yaakob A.S."/>
            <person name="Chan C.S."/>
            <person name="Goh K.M."/>
        </authorList>
    </citation>
    <scope>NUCLEOTIDE SEQUENCE [LARGE SCALE GENOMIC DNA]</scope>
    <source>
        <strain evidence="9 10">AF/04</strain>
    </source>
</reference>
<evidence type="ECO:0000256" key="6">
    <source>
        <dbReference type="SAM" id="Coils"/>
    </source>
</evidence>
<comment type="subcellular location">
    <subcellularLocation>
        <location evidence="1">Cell membrane</location>
    </subcellularLocation>
</comment>
<protein>
    <submittedName>
        <fullName evidence="9">Flagella biosynthesis protein FliZ</fullName>
    </submittedName>
</protein>
<keyword evidence="6" id="KW-0175">Coiled coil</keyword>
<dbReference type="EMBL" id="JXTH01000008">
    <property type="protein sequence ID" value="KIQ95245.1"/>
    <property type="molecule type" value="Genomic_DNA"/>
</dbReference>
<dbReference type="AlphaFoldDB" id="A0A0D0S0V7"/>
<keyword evidence="8" id="KW-0732">Signal</keyword>
<evidence type="ECO:0000256" key="8">
    <source>
        <dbReference type="SAM" id="SignalP"/>
    </source>
</evidence>
<organism evidence="9 10">
    <name type="scientific">Anoxybacillus thermarum</name>
    <dbReference type="NCBI Taxonomy" id="404937"/>
    <lineage>
        <taxon>Bacteria</taxon>
        <taxon>Bacillati</taxon>
        <taxon>Bacillota</taxon>
        <taxon>Bacilli</taxon>
        <taxon>Bacillales</taxon>
        <taxon>Anoxybacillaceae</taxon>
        <taxon>Anoxybacillus</taxon>
    </lineage>
</organism>
<dbReference type="Proteomes" id="UP000032102">
    <property type="component" value="Unassembled WGS sequence"/>
</dbReference>
<feature type="signal peptide" evidence="8">
    <location>
        <begin position="1"/>
        <end position="23"/>
    </location>
</feature>
<dbReference type="GO" id="GO:0044781">
    <property type="term" value="P:bacterial-type flagellum organization"/>
    <property type="evidence" value="ECO:0007669"/>
    <property type="project" value="InterPro"/>
</dbReference>
<dbReference type="NCBIfam" id="NF009951">
    <property type="entry name" value="PRK13415.1"/>
    <property type="match status" value="1"/>
</dbReference>
<comment type="caution">
    <text evidence="9">The sequence shown here is derived from an EMBL/GenBank/DDBJ whole genome shotgun (WGS) entry which is preliminary data.</text>
</comment>
<dbReference type="PATRIC" id="fig|404937.3.peg.672"/>
<accession>A0A0D0S0V7</accession>
<keyword evidence="9" id="KW-0282">Flagellum</keyword>
<keyword evidence="4 7" id="KW-1133">Transmembrane helix</keyword>
<evidence type="ECO:0000256" key="2">
    <source>
        <dbReference type="ARBA" id="ARBA00022475"/>
    </source>
</evidence>
<sequence>MRYIRIMMLCAFVVLQAVSPAFAEQTNSVKECVEHPEKCKEQQKNEATKAETVVQPDPITFSDFAKLIAATAFVVFLLYALLKWLNKQNRFYERKGLIQHLGGTSLGTNRTIQIVKVGRRVFVVGVGESIHLLKEITDEQEIEELLKQHEARLDSLLDTSVWKLLQSLWQRKASEPRFRQLFDRELQRLAEERKKAMRALEKERDPHE</sequence>
<feature type="coiled-coil region" evidence="6">
    <location>
        <begin position="139"/>
        <end position="203"/>
    </location>
</feature>
<name>A0A0D0S0V7_9BACL</name>
<evidence type="ECO:0000313" key="9">
    <source>
        <dbReference type="EMBL" id="KIQ95245.1"/>
    </source>
</evidence>
<dbReference type="InterPro" id="IPR022781">
    <property type="entry name" value="Flagellar_biosynth_FliO"/>
</dbReference>
<gene>
    <name evidence="9" type="ORF">LH47_00655</name>
</gene>